<comment type="similarity">
    <text evidence="1 7">Belongs to the acylphosphatase family.</text>
</comment>
<dbReference type="EC" id="3.6.1.7" evidence="2 5"/>
<reference evidence="10" key="1">
    <citation type="journal article" date="2019" name="Int. J. Syst. Evol. Microbiol.">
        <title>The Global Catalogue of Microorganisms (GCM) 10K type strain sequencing project: providing services to taxonomists for standard genome sequencing and annotation.</title>
        <authorList>
            <consortium name="The Broad Institute Genomics Platform"/>
            <consortium name="The Broad Institute Genome Sequencing Center for Infectious Disease"/>
            <person name="Wu L."/>
            <person name="Ma J."/>
        </authorList>
    </citation>
    <scope>NUCLEOTIDE SEQUENCE [LARGE SCALE GENOMIC DNA]</scope>
    <source>
        <strain evidence="10">CGMCC 1.15341</strain>
    </source>
</reference>
<dbReference type="PROSITE" id="PS51160">
    <property type="entry name" value="ACYLPHOSPHATASE_3"/>
    <property type="match status" value="1"/>
</dbReference>
<comment type="catalytic activity">
    <reaction evidence="4 5 6">
        <text>an acyl phosphate + H2O = a carboxylate + phosphate + H(+)</text>
        <dbReference type="Rhea" id="RHEA:14965"/>
        <dbReference type="ChEBI" id="CHEBI:15377"/>
        <dbReference type="ChEBI" id="CHEBI:15378"/>
        <dbReference type="ChEBI" id="CHEBI:29067"/>
        <dbReference type="ChEBI" id="CHEBI:43474"/>
        <dbReference type="ChEBI" id="CHEBI:59918"/>
        <dbReference type="EC" id="3.6.1.7"/>
    </reaction>
</comment>
<evidence type="ECO:0000256" key="1">
    <source>
        <dbReference type="ARBA" id="ARBA00005614"/>
    </source>
</evidence>
<feature type="active site" evidence="5">
    <location>
        <position position="38"/>
    </location>
</feature>
<dbReference type="Gene3D" id="3.30.70.100">
    <property type="match status" value="1"/>
</dbReference>
<dbReference type="SUPFAM" id="SSF54975">
    <property type="entry name" value="Acylphosphatase/BLUF domain-like"/>
    <property type="match status" value="1"/>
</dbReference>
<name>A0ABQ1KNJ1_9GAMM</name>
<dbReference type="PROSITE" id="PS00151">
    <property type="entry name" value="ACYLPHOSPHATASE_2"/>
    <property type="match status" value="1"/>
</dbReference>
<evidence type="ECO:0000256" key="4">
    <source>
        <dbReference type="ARBA" id="ARBA00047645"/>
    </source>
</evidence>
<comment type="caution">
    <text evidence="9">The sequence shown here is derived from an EMBL/GenBank/DDBJ whole genome shotgun (WGS) entry which is preliminary data.</text>
</comment>
<evidence type="ECO:0000259" key="8">
    <source>
        <dbReference type="PROSITE" id="PS51160"/>
    </source>
</evidence>
<dbReference type="InterPro" id="IPR020456">
    <property type="entry name" value="Acylphosphatase"/>
</dbReference>
<dbReference type="InterPro" id="IPR001792">
    <property type="entry name" value="Acylphosphatase-like_dom"/>
</dbReference>
<dbReference type="PANTHER" id="PTHR47268:SF4">
    <property type="entry name" value="ACYLPHOSPHATASE"/>
    <property type="match status" value="1"/>
</dbReference>
<evidence type="ECO:0000256" key="6">
    <source>
        <dbReference type="RuleBase" id="RU000553"/>
    </source>
</evidence>
<organism evidence="9 10">
    <name type="scientific">Marinobacterium zhoushanense</name>
    <dbReference type="NCBI Taxonomy" id="1679163"/>
    <lineage>
        <taxon>Bacteria</taxon>
        <taxon>Pseudomonadati</taxon>
        <taxon>Pseudomonadota</taxon>
        <taxon>Gammaproteobacteria</taxon>
        <taxon>Oceanospirillales</taxon>
        <taxon>Oceanospirillaceae</taxon>
        <taxon>Marinobacterium</taxon>
    </lineage>
</organism>
<dbReference type="InterPro" id="IPR036046">
    <property type="entry name" value="Acylphosphatase-like_dom_sf"/>
</dbReference>
<protein>
    <recommendedName>
        <fullName evidence="3 5">Acylphosphatase</fullName>
        <ecNumber evidence="2 5">3.6.1.7</ecNumber>
    </recommendedName>
</protein>
<dbReference type="InterPro" id="IPR017968">
    <property type="entry name" value="Acylphosphatase_CS"/>
</dbReference>
<gene>
    <name evidence="9" type="primary">acyP</name>
    <name evidence="9" type="ORF">GCM10011352_30630</name>
</gene>
<keyword evidence="10" id="KW-1185">Reference proteome</keyword>
<sequence>MAEICTHLVVSGRVQGVWFRRFTQEHAQSNGVTGWVRNLADGRVEAMLCGDERAVRHVEAWLNRGPDSARVTSVEATDVSPEQFESFEIRADA</sequence>
<dbReference type="NCBIfam" id="NF011022">
    <property type="entry name" value="PRK14451.1"/>
    <property type="match status" value="1"/>
</dbReference>
<proteinExistence type="inferred from homology"/>
<feature type="domain" description="Acylphosphatase-like" evidence="8">
    <location>
        <begin position="5"/>
        <end position="91"/>
    </location>
</feature>
<accession>A0ABQ1KNJ1</accession>
<dbReference type="Pfam" id="PF00708">
    <property type="entry name" value="Acylphosphatase"/>
    <property type="match status" value="1"/>
</dbReference>
<dbReference type="PRINTS" id="PR00112">
    <property type="entry name" value="ACYLPHPHTASE"/>
</dbReference>
<dbReference type="RefSeq" id="WP_188749885.1">
    <property type="nucleotide sequence ID" value="NZ_BMIJ01000006.1"/>
</dbReference>
<keyword evidence="5 6" id="KW-0378">Hydrolase</keyword>
<evidence type="ECO:0000313" key="10">
    <source>
        <dbReference type="Proteomes" id="UP000629025"/>
    </source>
</evidence>
<dbReference type="EMBL" id="BMIJ01000006">
    <property type="protein sequence ID" value="GGC02280.1"/>
    <property type="molecule type" value="Genomic_DNA"/>
</dbReference>
<dbReference type="PANTHER" id="PTHR47268">
    <property type="entry name" value="ACYLPHOSPHATASE"/>
    <property type="match status" value="1"/>
</dbReference>
<feature type="active site" evidence="5">
    <location>
        <position position="20"/>
    </location>
</feature>
<evidence type="ECO:0000313" key="9">
    <source>
        <dbReference type="EMBL" id="GGC02280.1"/>
    </source>
</evidence>
<evidence type="ECO:0000256" key="7">
    <source>
        <dbReference type="RuleBase" id="RU004168"/>
    </source>
</evidence>
<dbReference type="PROSITE" id="PS00150">
    <property type="entry name" value="ACYLPHOSPHATASE_1"/>
    <property type="match status" value="1"/>
</dbReference>
<evidence type="ECO:0000256" key="2">
    <source>
        <dbReference type="ARBA" id="ARBA00012150"/>
    </source>
</evidence>
<evidence type="ECO:0000256" key="5">
    <source>
        <dbReference type="PROSITE-ProRule" id="PRU00520"/>
    </source>
</evidence>
<dbReference type="Proteomes" id="UP000629025">
    <property type="component" value="Unassembled WGS sequence"/>
</dbReference>
<evidence type="ECO:0000256" key="3">
    <source>
        <dbReference type="ARBA" id="ARBA00015991"/>
    </source>
</evidence>